<feature type="compositionally biased region" description="Polar residues" evidence="1">
    <location>
        <begin position="90"/>
        <end position="105"/>
    </location>
</feature>
<protein>
    <submittedName>
        <fullName evidence="2">Uncharacterized protein</fullName>
    </submittedName>
</protein>
<organism evidence="2 3">
    <name type="scientific">Rosa chinensis</name>
    <name type="common">China rose</name>
    <dbReference type="NCBI Taxonomy" id="74649"/>
    <lineage>
        <taxon>Eukaryota</taxon>
        <taxon>Viridiplantae</taxon>
        <taxon>Streptophyta</taxon>
        <taxon>Embryophyta</taxon>
        <taxon>Tracheophyta</taxon>
        <taxon>Spermatophyta</taxon>
        <taxon>Magnoliopsida</taxon>
        <taxon>eudicotyledons</taxon>
        <taxon>Gunneridae</taxon>
        <taxon>Pentapetalae</taxon>
        <taxon>rosids</taxon>
        <taxon>fabids</taxon>
        <taxon>Rosales</taxon>
        <taxon>Rosaceae</taxon>
        <taxon>Rosoideae</taxon>
        <taxon>Rosoideae incertae sedis</taxon>
        <taxon>Rosa</taxon>
    </lineage>
</organism>
<feature type="region of interest" description="Disordered" evidence="1">
    <location>
        <begin position="1"/>
        <end position="29"/>
    </location>
</feature>
<dbReference type="OMA" id="WGLDIKE"/>
<name>A0A2P6QYF4_ROSCH</name>
<dbReference type="Proteomes" id="UP000238479">
    <property type="component" value="Chromosome 4"/>
</dbReference>
<gene>
    <name evidence="2" type="ORF">RchiOBHm_Chr4g0422841</name>
</gene>
<dbReference type="PANTHER" id="PTHR14386:SF2">
    <property type="entry name" value="PROTEIN FAM204A"/>
    <property type="match status" value="1"/>
</dbReference>
<reference evidence="2 3" key="1">
    <citation type="journal article" date="2018" name="Nat. Genet.">
        <title>The Rosa genome provides new insights in the design of modern roses.</title>
        <authorList>
            <person name="Bendahmane M."/>
        </authorList>
    </citation>
    <scope>NUCLEOTIDE SEQUENCE [LARGE SCALE GENOMIC DNA]</scope>
    <source>
        <strain evidence="3">cv. Old Blush</strain>
    </source>
</reference>
<dbReference type="STRING" id="74649.A0A2P6QYF4"/>
<dbReference type="AlphaFoldDB" id="A0A2P6QYF4"/>
<feature type="compositionally biased region" description="Low complexity" evidence="1">
    <location>
        <begin position="79"/>
        <end position="88"/>
    </location>
</feature>
<feature type="region of interest" description="Disordered" evidence="1">
    <location>
        <begin position="44"/>
        <end position="132"/>
    </location>
</feature>
<evidence type="ECO:0000256" key="1">
    <source>
        <dbReference type="SAM" id="MobiDB-lite"/>
    </source>
</evidence>
<feature type="compositionally biased region" description="Basic and acidic residues" evidence="1">
    <location>
        <begin position="1"/>
        <end position="14"/>
    </location>
</feature>
<comment type="caution">
    <text evidence="2">The sequence shown here is derived from an EMBL/GenBank/DDBJ whole genome shotgun (WGS) entry which is preliminary data.</text>
</comment>
<sequence length="132" mass="15074">MGKEVDKEEERKEAAIASTAVLQPNFKPRGITQDQLSKFQELHRKRLQIKSKSKFEKKPKAGTGKSHRKNHNPRDSTNEDSSVSVEDSAVPNSESHDNGSSSLPQQEDAPKKRQKLHWGLDTKERWERKANM</sequence>
<dbReference type="Gramene" id="PRQ39228">
    <property type="protein sequence ID" value="PRQ39228"/>
    <property type="gene ID" value="RchiOBHm_Chr4g0422841"/>
</dbReference>
<dbReference type="OrthoDB" id="639110at2759"/>
<proteinExistence type="predicted"/>
<evidence type="ECO:0000313" key="3">
    <source>
        <dbReference type="Proteomes" id="UP000238479"/>
    </source>
</evidence>
<dbReference type="InterPro" id="IPR037690">
    <property type="entry name" value="FAM204A"/>
</dbReference>
<evidence type="ECO:0000313" key="2">
    <source>
        <dbReference type="EMBL" id="PRQ39228.1"/>
    </source>
</evidence>
<keyword evidence="3" id="KW-1185">Reference proteome</keyword>
<feature type="compositionally biased region" description="Basic and acidic residues" evidence="1">
    <location>
        <begin position="118"/>
        <end position="132"/>
    </location>
</feature>
<dbReference type="EMBL" id="PDCK01000042">
    <property type="protein sequence ID" value="PRQ39228.1"/>
    <property type="molecule type" value="Genomic_DNA"/>
</dbReference>
<dbReference type="PANTHER" id="PTHR14386">
    <property type="entry name" value="PROTEIN FAM204A"/>
    <property type="match status" value="1"/>
</dbReference>
<accession>A0A2P6QYF4</accession>